<evidence type="ECO:0000313" key="4">
    <source>
        <dbReference type="WBParaSite" id="TCONS_00006430.p1"/>
    </source>
</evidence>
<keyword evidence="1" id="KW-1133">Transmembrane helix</keyword>
<reference evidence="3" key="1">
    <citation type="submission" date="2015-08" db="UniProtKB">
        <authorList>
            <consortium name="WormBaseParasite"/>
        </authorList>
    </citation>
    <scope>IDENTIFICATION</scope>
</reference>
<organism evidence="3">
    <name type="scientific">Strongyloides stercoralis</name>
    <name type="common">Threadworm</name>
    <dbReference type="NCBI Taxonomy" id="6248"/>
    <lineage>
        <taxon>Eukaryota</taxon>
        <taxon>Metazoa</taxon>
        <taxon>Ecdysozoa</taxon>
        <taxon>Nematoda</taxon>
        <taxon>Chromadorea</taxon>
        <taxon>Rhabditida</taxon>
        <taxon>Tylenchina</taxon>
        <taxon>Panagrolaimomorpha</taxon>
        <taxon>Strongyloidoidea</taxon>
        <taxon>Strongyloididae</taxon>
        <taxon>Strongyloides</taxon>
    </lineage>
</organism>
<dbReference type="Proteomes" id="UP000035681">
    <property type="component" value="Unplaced"/>
</dbReference>
<keyword evidence="1" id="KW-0472">Membrane</keyword>
<proteinExistence type="predicted"/>
<evidence type="ECO:0000313" key="2">
    <source>
        <dbReference type="Proteomes" id="UP000035681"/>
    </source>
</evidence>
<evidence type="ECO:0000313" key="3">
    <source>
        <dbReference type="WBParaSite" id="SSTP_0000209700.1"/>
    </source>
</evidence>
<dbReference type="WBParaSite" id="SSTP_0000209700.1">
    <property type="protein sequence ID" value="SSTP_0000209700.1"/>
    <property type="gene ID" value="SSTP_0000209700"/>
</dbReference>
<sequence>MNTNITNRYAIVVTTSIKYLQSNIVDDVIITGIASIINILIIFITIIKEPFKSSNGVKSVVILYSISGLFYNVIKLVQYLFCYLMNAYKFKTVILISTFFTQFNLFLYNFYFLVPLIITYWRYMLIVHNRNVSFFENLIISVMAVIFNFITLIHTLFFSNDIYKNSAFSAYYSYGSLTDDVFAWFDMMPQIIGCTISLILNGLILLKIRNEKKQASSVKKNNSNEVSLTINLLIQTILPLFLVVYANVLYYFIFQLNIPSVLARKLYEILDLSYRILCPISLVLFMKIYRSYFKKIFCFEKITSTKISMTKNIYV</sequence>
<dbReference type="SUPFAM" id="SSF81321">
    <property type="entry name" value="Family A G protein-coupled receptor-like"/>
    <property type="match status" value="1"/>
</dbReference>
<feature type="transmembrane region" description="Helical" evidence="1">
    <location>
        <begin position="28"/>
        <end position="47"/>
    </location>
</feature>
<feature type="transmembrane region" description="Helical" evidence="1">
    <location>
        <begin position="187"/>
        <end position="206"/>
    </location>
</feature>
<protein>
    <submittedName>
        <fullName evidence="3">7TM_GPCR_Srx domain-containing protein</fullName>
    </submittedName>
    <submittedName>
        <fullName evidence="4">G-protein coupled receptors family 1 profile domain-containing protein</fullName>
    </submittedName>
</protein>
<evidence type="ECO:0000256" key="1">
    <source>
        <dbReference type="SAM" id="Phobius"/>
    </source>
</evidence>
<keyword evidence="1" id="KW-0812">Transmembrane</keyword>
<feature type="transmembrane region" description="Helical" evidence="1">
    <location>
        <begin position="226"/>
        <end position="252"/>
    </location>
</feature>
<feature type="transmembrane region" description="Helical" evidence="1">
    <location>
        <begin position="272"/>
        <end position="289"/>
    </location>
</feature>
<feature type="transmembrane region" description="Helical" evidence="1">
    <location>
        <begin position="138"/>
        <end position="158"/>
    </location>
</feature>
<dbReference type="AlphaFoldDB" id="A0A0K0DXY3"/>
<feature type="transmembrane region" description="Helical" evidence="1">
    <location>
        <begin position="59"/>
        <end position="81"/>
    </location>
</feature>
<dbReference type="WBParaSite" id="TCONS_00006430.p1">
    <property type="protein sequence ID" value="TCONS_00006430.p1"/>
    <property type="gene ID" value="XLOC_004581"/>
</dbReference>
<accession>A0A0K0DXY3</accession>
<name>A0A0K0DXY3_STRER</name>
<feature type="transmembrane region" description="Helical" evidence="1">
    <location>
        <begin position="93"/>
        <end position="118"/>
    </location>
</feature>
<keyword evidence="2" id="KW-1185">Reference proteome</keyword>